<feature type="domain" description="DRBM" evidence="3">
    <location>
        <begin position="201"/>
        <end position="268"/>
    </location>
</feature>
<evidence type="ECO:0000313" key="4">
    <source>
        <dbReference type="EnsemblMetazoa" id="XP_003248935.1"/>
    </source>
</evidence>
<dbReference type="GO" id="GO:0035197">
    <property type="term" value="F:siRNA binding"/>
    <property type="evidence" value="ECO:0007669"/>
    <property type="project" value="TreeGrafter"/>
</dbReference>
<reference evidence="4" key="2">
    <citation type="submission" date="2022-06" db="UniProtKB">
        <authorList>
            <consortium name="EnsemblMetazoa"/>
        </authorList>
    </citation>
    <scope>IDENTIFICATION</scope>
</reference>
<reference evidence="5" key="1">
    <citation type="submission" date="2010-06" db="EMBL/GenBank/DDBJ databases">
        <authorList>
            <person name="Jiang H."/>
            <person name="Abraham K."/>
            <person name="Ali S."/>
            <person name="Alsbrooks S.L."/>
            <person name="Anim B.N."/>
            <person name="Anosike U.S."/>
            <person name="Attaway T."/>
            <person name="Bandaranaike D.P."/>
            <person name="Battles P.K."/>
            <person name="Bell S.N."/>
            <person name="Bell A.V."/>
            <person name="Beltran B."/>
            <person name="Bickham C."/>
            <person name="Bustamante Y."/>
            <person name="Caleb T."/>
            <person name="Canada A."/>
            <person name="Cardenas V."/>
            <person name="Carter K."/>
            <person name="Chacko J."/>
            <person name="Chandrabose M.N."/>
            <person name="Chavez D."/>
            <person name="Chavez A."/>
            <person name="Chen L."/>
            <person name="Chu H.-S."/>
            <person name="Claassen K.J."/>
            <person name="Cockrell R."/>
            <person name="Collins M."/>
            <person name="Cooper J.A."/>
            <person name="Cree A."/>
            <person name="Curry S.M."/>
            <person name="Da Y."/>
            <person name="Dao M.D."/>
            <person name="Das B."/>
            <person name="Davila M.-L."/>
            <person name="Davy-Carroll L."/>
            <person name="Denson S."/>
            <person name="Dinh H."/>
            <person name="Ebong V.E."/>
            <person name="Edwards J.R."/>
            <person name="Egan A."/>
            <person name="El-Daye J."/>
            <person name="Escobedo L."/>
            <person name="Fernandez S."/>
            <person name="Fernando P.R."/>
            <person name="Flagg N."/>
            <person name="Forbes L.D."/>
            <person name="Fowler R.G."/>
            <person name="Fu Q."/>
            <person name="Gabisi R.A."/>
            <person name="Ganer J."/>
            <person name="Garbino Pronczuk A."/>
            <person name="Garcia R.M."/>
            <person name="Garner T."/>
            <person name="Garrett T.E."/>
            <person name="Gonzalez D.A."/>
            <person name="Hamid H."/>
            <person name="Hawkins E.S."/>
            <person name="Hirani K."/>
            <person name="Hogues M.E."/>
            <person name="Hollins B."/>
            <person name="Hsiao C.-H."/>
            <person name="Jabil R."/>
            <person name="James M.L."/>
            <person name="Jhangiani S.N."/>
            <person name="Johnson B."/>
            <person name="Johnson Q."/>
            <person name="Joshi V."/>
            <person name="Kalu J.B."/>
            <person name="Kam C."/>
            <person name="Kashfia A."/>
            <person name="Keebler J."/>
            <person name="Kisamo H."/>
            <person name="Kovar C.L."/>
            <person name="Lago L.A."/>
            <person name="Lai C.-Y."/>
            <person name="Laidlaw J."/>
            <person name="Lara F."/>
            <person name="Le T.-K."/>
            <person name="Lee S.L."/>
            <person name="Legall F.H."/>
            <person name="Lemon S.J."/>
            <person name="Lewis L.R."/>
            <person name="Li B."/>
            <person name="Liu Y."/>
            <person name="Liu Y.-S."/>
            <person name="Lopez J."/>
            <person name="Lozado R.J."/>
            <person name="Lu J."/>
            <person name="Madu R.C."/>
            <person name="Maheshwari M."/>
            <person name="Maheshwari R."/>
            <person name="Malloy K."/>
            <person name="Martinez E."/>
            <person name="Mathew T."/>
            <person name="Mercado I.C."/>
            <person name="Mercado C."/>
            <person name="Meyer B."/>
            <person name="Montgomery K."/>
            <person name="Morgan M.B."/>
            <person name="Munidasa M."/>
            <person name="Nazareth L.V."/>
            <person name="Nelson J."/>
            <person name="Ng B.M."/>
            <person name="Nguyen N.B."/>
            <person name="Nguyen P.Q."/>
            <person name="Nguyen T."/>
            <person name="Obregon M."/>
            <person name="Okwuonu G.O."/>
            <person name="Onwere C.G."/>
            <person name="Orozco G."/>
            <person name="Parra A."/>
            <person name="Patel S."/>
            <person name="Patil S."/>
            <person name="Perez A."/>
            <person name="Perez Y."/>
            <person name="Pham C."/>
            <person name="Primus E.L."/>
            <person name="Pu L.-L."/>
            <person name="Puazo M."/>
            <person name="Qin X."/>
            <person name="Quiroz J.B."/>
            <person name="Reese J."/>
            <person name="Richards S."/>
            <person name="Rives C.M."/>
            <person name="Robberts R."/>
            <person name="Ruiz S.J."/>
            <person name="Ruiz M.J."/>
            <person name="Santibanez J."/>
            <person name="Schneider B.W."/>
            <person name="Sisson I."/>
            <person name="Smith M."/>
            <person name="Sodergren E."/>
            <person name="Song X.-Z."/>
            <person name="Song B.B."/>
            <person name="Summersgill H."/>
            <person name="Thelus R."/>
            <person name="Thornton R.D."/>
            <person name="Trejos Z.Y."/>
            <person name="Usmani K."/>
            <person name="Vattathil S."/>
            <person name="Villasana D."/>
            <person name="Walker D.L."/>
            <person name="Wang S."/>
            <person name="Wang K."/>
            <person name="White C.S."/>
            <person name="Williams A.C."/>
            <person name="Williamson J."/>
            <person name="Wilson K."/>
            <person name="Woghiren I.O."/>
            <person name="Woodworth J.R."/>
            <person name="Worley K.C."/>
            <person name="Wright R.A."/>
            <person name="Wu W."/>
            <person name="Young L."/>
            <person name="Zhang L."/>
            <person name="Zhang J."/>
            <person name="Zhu Y."/>
            <person name="Muzny D.M."/>
            <person name="Weinstock G."/>
            <person name="Gibbs R.A."/>
        </authorList>
    </citation>
    <scope>NUCLEOTIDE SEQUENCE [LARGE SCALE GENOMIC DNA]</scope>
    <source>
        <strain evidence="5">LSR1</strain>
    </source>
</reference>
<dbReference type="EnsemblMetazoa" id="XM_003248887.4">
    <property type="protein sequence ID" value="XP_003248935.1"/>
    <property type="gene ID" value="LOC100572502"/>
</dbReference>
<evidence type="ECO:0000256" key="1">
    <source>
        <dbReference type="ARBA" id="ARBA00022884"/>
    </source>
</evidence>
<keyword evidence="5" id="KW-1185">Reference proteome</keyword>
<dbReference type="CDD" id="cd00048">
    <property type="entry name" value="DSRM_SF"/>
    <property type="match status" value="2"/>
</dbReference>
<sequence length="378" mass="44581">MDYDLNDHMELARYNLKQKQTQNWINVTNQSKHSRQSELYEVEKQSMFNTVNNFMTKLIVDKDRFIKSRFSKSITEENMILDDFKERMKSAHDIINQLNHLIQIEKSVWLAPKYDNTPKAEQKHNELKMKIKWMEKSIELAVKRYNVMRIFLNIPMDDLYSDIKHQTMPFKLDYMSKKKRQEIENQFKFKETQLILSDLRSPMEMLRNRIVDHGIIPIYRFLKRNTSGQQFVYNYSCTLFGMYVEGSGTSKYEAKVNTAAEMLRSIIRKQKNRTLSPHIRSINDKELKSIGQMIKFKANYVEVLHNVCLNHSHLPPIYTLLSQPKNGDKPENHYSIQCNAMGLVAIGHSNNQSTAKQMAAQNIMKLWEKLNTKSNPSN</sequence>
<dbReference type="GO" id="GO:0070578">
    <property type="term" value="C:RISC-loading complex"/>
    <property type="evidence" value="ECO:0007669"/>
    <property type="project" value="TreeGrafter"/>
</dbReference>
<dbReference type="Gene3D" id="3.30.160.20">
    <property type="match status" value="2"/>
</dbReference>
<dbReference type="Proteomes" id="UP000007819">
    <property type="component" value="Chromosome X"/>
</dbReference>
<protein>
    <recommendedName>
        <fullName evidence="3">DRBM domain-containing protein</fullName>
    </recommendedName>
</protein>
<evidence type="ECO:0000259" key="3">
    <source>
        <dbReference type="PROSITE" id="PS50137"/>
    </source>
</evidence>
<dbReference type="PROSITE" id="PS50137">
    <property type="entry name" value="DS_RBD"/>
    <property type="match status" value="2"/>
</dbReference>
<dbReference type="GO" id="GO:0005634">
    <property type="term" value="C:nucleus"/>
    <property type="evidence" value="ECO:0007669"/>
    <property type="project" value="TreeGrafter"/>
</dbReference>
<dbReference type="AlphaFoldDB" id="A0A8R1WA27"/>
<keyword evidence="1 2" id="KW-0694">RNA-binding</keyword>
<dbReference type="GO" id="GO:0016442">
    <property type="term" value="C:RISC complex"/>
    <property type="evidence" value="ECO:0007669"/>
    <property type="project" value="TreeGrafter"/>
</dbReference>
<evidence type="ECO:0000313" key="5">
    <source>
        <dbReference type="Proteomes" id="UP000007819"/>
    </source>
</evidence>
<dbReference type="GO" id="GO:0070920">
    <property type="term" value="P:regulation of regulatory ncRNA processing"/>
    <property type="evidence" value="ECO:0007669"/>
    <property type="project" value="TreeGrafter"/>
</dbReference>
<organism evidence="4 5">
    <name type="scientific">Acyrthosiphon pisum</name>
    <name type="common">Pea aphid</name>
    <dbReference type="NCBI Taxonomy" id="7029"/>
    <lineage>
        <taxon>Eukaryota</taxon>
        <taxon>Metazoa</taxon>
        <taxon>Ecdysozoa</taxon>
        <taxon>Arthropoda</taxon>
        <taxon>Hexapoda</taxon>
        <taxon>Insecta</taxon>
        <taxon>Pterygota</taxon>
        <taxon>Neoptera</taxon>
        <taxon>Paraneoptera</taxon>
        <taxon>Hemiptera</taxon>
        <taxon>Sternorrhyncha</taxon>
        <taxon>Aphidomorpha</taxon>
        <taxon>Aphidoidea</taxon>
        <taxon>Aphididae</taxon>
        <taxon>Macrosiphini</taxon>
        <taxon>Acyrthosiphon</taxon>
    </lineage>
</organism>
<dbReference type="PANTHER" id="PTHR46205:SF3">
    <property type="entry name" value="LOQUACIOUS, ISOFORM B"/>
    <property type="match status" value="1"/>
</dbReference>
<accession>A0A8R1WA27</accession>
<name>A0A8R1WA27_ACYPI</name>
<dbReference type="InterPro" id="IPR051247">
    <property type="entry name" value="RLC_Component"/>
</dbReference>
<dbReference type="OrthoDB" id="6622976at2759"/>
<dbReference type="PANTHER" id="PTHR46205">
    <property type="entry name" value="LOQUACIOUS, ISOFORM B"/>
    <property type="match status" value="1"/>
</dbReference>
<dbReference type="GeneID" id="100572502"/>
<dbReference type="KEGG" id="api:100572502"/>
<evidence type="ECO:0000256" key="2">
    <source>
        <dbReference type="PROSITE-ProRule" id="PRU00266"/>
    </source>
</evidence>
<dbReference type="RefSeq" id="XP_003248935.1">
    <property type="nucleotide sequence ID" value="XM_003248887.4"/>
</dbReference>
<proteinExistence type="predicted"/>
<dbReference type="SUPFAM" id="SSF54768">
    <property type="entry name" value="dsRNA-binding domain-like"/>
    <property type="match status" value="2"/>
</dbReference>
<feature type="domain" description="DRBM" evidence="3">
    <location>
        <begin position="299"/>
        <end position="369"/>
    </location>
</feature>
<dbReference type="GO" id="GO:0003725">
    <property type="term" value="F:double-stranded RNA binding"/>
    <property type="evidence" value="ECO:0007669"/>
    <property type="project" value="TreeGrafter"/>
</dbReference>
<dbReference type="GO" id="GO:0030422">
    <property type="term" value="P:siRNA processing"/>
    <property type="evidence" value="ECO:0007669"/>
    <property type="project" value="TreeGrafter"/>
</dbReference>
<dbReference type="InterPro" id="IPR014720">
    <property type="entry name" value="dsRBD_dom"/>
</dbReference>
<dbReference type="GO" id="GO:0005737">
    <property type="term" value="C:cytoplasm"/>
    <property type="evidence" value="ECO:0007669"/>
    <property type="project" value="TreeGrafter"/>
</dbReference>